<keyword evidence="1" id="KW-0175">Coiled coil</keyword>
<dbReference type="Gene3D" id="1.20.5.1160">
    <property type="entry name" value="Vasodilator-stimulated phosphoprotein"/>
    <property type="match status" value="1"/>
</dbReference>
<comment type="caution">
    <text evidence="3">The sequence shown here is derived from an EMBL/GenBank/DDBJ whole genome shotgun (WGS) entry which is preliminary data.</text>
</comment>
<dbReference type="EMBL" id="SRLO01006364">
    <property type="protein sequence ID" value="TNN28848.1"/>
    <property type="molecule type" value="Genomic_DNA"/>
</dbReference>
<sequence length="163" mass="17768">MEAIKKKMQMLKLDKENAIDRAEQAEGDKKGAEDKCKQVNKSTGQQVNKSTSRARGTSAERQGGGDARVELLRGGLETRARPGFRTACGSKCCSHQSVKMYFVKGNQGSPPWFCGARTLQDLLGSVSVERLRTAGGTLRWVLLWSCCSAHEPQAGRGGDEEHV</sequence>
<gene>
    <name evidence="3" type="primary">TPM2</name>
    <name evidence="3" type="ORF">EYF80_061005</name>
</gene>
<protein>
    <submittedName>
        <fullName evidence="3">Tropomyosin beta chain</fullName>
    </submittedName>
</protein>
<organism evidence="3 4">
    <name type="scientific">Liparis tanakae</name>
    <name type="common">Tanaka's snailfish</name>
    <dbReference type="NCBI Taxonomy" id="230148"/>
    <lineage>
        <taxon>Eukaryota</taxon>
        <taxon>Metazoa</taxon>
        <taxon>Chordata</taxon>
        <taxon>Craniata</taxon>
        <taxon>Vertebrata</taxon>
        <taxon>Euteleostomi</taxon>
        <taxon>Actinopterygii</taxon>
        <taxon>Neopterygii</taxon>
        <taxon>Teleostei</taxon>
        <taxon>Neoteleostei</taxon>
        <taxon>Acanthomorphata</taxon>
        <taxon>Eupercaria</taxon>
        <taxon>Perciformes</taxon>
        <taxon>Cottioidei</taxon>
        <taxon>Cottales</taxon>
        <taxon>Liparidae</taxon>
        <taxon>Liparis</taxon>
    </lineage>
</organism>
<evidence type="ECO:0000256" key="1">
    <source>
        <dbReference type="ARBA" id="ARBA00023054"/>
    </source>
</evidence>
<keyword evidence="4" id="KW-1185">Reference proteome</keyword>
<dbReference type="SUPFAM" id="SSF57997">
    <property type="entry name" value="Tropomyosin"/>
    <property type="match status" value="1"/>
</dbReference>
<dbReference type="FunFam" id="1.20.5.340:FF:000001">
    <property type="entry name" value="Tropomyosin alpha-1 chain isoform 2"/>
    <property type="match status" value="1"/>
</dbReference>
<dbReference type="AlphaFoldDB" id="A0A4Z2EJA7"/>
<evidence type="ECO:0000313" key="3">
    <source>
        <dbReference type="EMBL" id="TNN28848.1"/>
    </source>
</evidence>
<dbReference type="OrthoDB" id="128924at2759"/>
<feature type="compositionally biased region" description="Basic and acidic residues" evidence="2">
    <location>
        <begin position="22"/>
        <end position="37"/>
    </location>
</feature>
<name>A0A4Z2EJA7_9TELE</name>
<dbReference type="Proteomes" id="UP000314294">
    <property type="component" value="Unassembled WGS sequence"/>
</dbReference>
<accession>A0A4Z2EJA7</accession>
<proteinExistence type="predicted"/>
<reference evidence="3 4" key="1">
    <citation type="submission" date="2019-03" db="EMBL/GenBank/DDBJ databases">
        <title>First draft genome of Liparis tanakae, snailfish: a comprehensive survey of snailfish specific genes.</title>
        <authorList>
            <person name="Kim W."/>
            <person name="Song I."/>
            <person name="Jeong J.-H."/>
            <person name="Kim D."/>
            <person name="Kim S."/>
            <person name="Ryu S."/>
            <person name="Song J.Y."/>
            <person name="Lee S.K."/>
        </authorList>
    </citation>
    <scope>NUCLEOTIDE SEQUENCE [LARGE SCALE GENOMIC DNA]</scope>
    <source>
        <tissue evidence="3">Muscle</tissue>
    </source>
</reference>
<evidence type="ECO:0000256" key="2">
    <source>
        <dbReference type="SAM" id="MobiDB-lite"/>
    </source>
</evidence>
<evidence type="ECO:0000313" key="4">
    <source>
        <dbReference type="Proteomes" id="UP000314294"/>
    </source>
</evidence>
<feature type="region of interest" description="Disordered" evidence="2">
    <location>
        <begin position="22"/>
        <end position="66"/>
    </location>
</feature>
<feature type="compositionally biased region" description="Polar residues" evidence="2">
    <location>
        <begin position="39"/>
        <end position="55"/>
    </location>
</feature>